<dbReference type="RefSeq" id="XP_034245693.1">
    <property type="nucleotide sequence ID" value="XM_034389802.1"/>
</dbReference>
<accession>A0A6P8Z677</accession>
<evidence type="ECO:0000313" key="13">
    <source>
        <dbReference type="RefSeq" id="XP_034245693.1"/>
    </source>
</evidence>
<feature type="transmembrane region" description="Helical" evidence="8">
    <location>
        <begin position="12"/>
        <end position="30"/>
    </location>
</feature>
<dbReference type="RefSeq" id="XP_034245680.1">
    <property type="nucleotide sequence ID" value="XM_034389789.1"/>
</dbReference>
<dbReference type="RefSeq" id="XP_034245672.1">
    <property type="nucleotide sequence ID" value="XM_034389781.1"/>
</dbReference>
<evidence type="ECO:0000313" key="9">
    <source>
        <dbReference type="Proteomes" id="UP000515158"/>
    </source>
</evidence>
<evidence type="ECO:0000313" key="11">
    <source>
        <dbReference type="RefSeq" id="XP_034245680.1"/>
    </source>
</evidence>
<evidence type="ECO:0000313" key="10">
    <source>
        <dbReference type="RefSeq" id="XP_034245672.1"/>
    </source>
</evidence>
<evidence type="ECO:0000256" key="5">
    <source>
        <dbReference type="ARBA" id="ARBA00022989"/>
    </source>
</evidence>
<evidence type="ECO:0000256" key="1">
    <source>
        <dbReference type="ARBA" id="ARBA00004236"/>
    </source>
</evidence>
<dbReference type="PANTHER" id="PTHR11923:SF114">
    <property type="entry name" value="FI02050P-RELATED"/>
    <property type="match status" value="1"/>
</dbReference>
<reference evidence="10 11" key="1">
    <citation type="submission" date="2025-04" db="UniProtKB">
        <authorList>
            <consortium name="RefSeq"/>
        </authorList>
    </citation>
    <scope>IDENTIFICATION</scope>
    <source>
        <tissue evidence="10 11">Total insect</tissue>
    </source>
</reference>
<keyword evidence="6 8" id="KW-0472">Membrane</keyword>
<name>A0A6P8Z677_THRPL</name>
<dbReference type="GO" id="GO:0005886">
    <property type="term" value="C:plasma membrane"/>
    <property type="evidence" value="ECO:0007669"/>
    <property type="project" value="UniProtKB-SubCell"/>
</dbReference>
<keyword evidence="7" id="KW-0325">Glycoprotein</keyword>
<gene>
    <name evidence="10 11 12 13" type="primary">LOC117647813</name>
</gene>
<dbReference type="Proteomes" id="UP000515158">
    <property type="component" value="Unplaced"/>
</dbReference>
<evidence type="ECO:0000256" key="8">
    <source>
        <dbReference type="SAM" id="Phobius"/>
    </source>
</evidence>
<evidence type="ECO:0000256" key="4">
    <source>
        <dbReference type="ARBA" id="ARBA00022692"/>
    </source>
</evidence>
<dbReference type="Pfam" id="PF01130">
    <property type="entry name" value="CD36"/>
    <property type="match status" value="1"/>
</dbReference>
<proteinExistence type="inferred from homology"/>
<keyword evidence="4 8" id="KW-0812">Transmembrane</keyword>
<dbReference type="KEGG" id="tpal:117647813"/>
<comment type="similarity">
    <text evidence="2">Belongs to the CD36 family.</text>
</comment>
<dbReference type="AlphaFoldDB" id="A0A6P8Z677"/>
<keyword evidence="3" id="KW-1003">Cell membrane</keyword>
<sequence>MACSPACKKGTVFSVGTLLLLGGILAGLFWCDVADYIYKSQLSLSPSSVGFKMWRETPIPMYLEIRFFNWTNPEEVKAGKAKPKVQQVGPYTYLEKHTRVNMKWHPENDSITFQQVREWQFVPSMSSGTPDDQIVSLNVLATTIASMAKNLGSFYKVLLNAALNFEESFAVKRTVRELMFDGYKDPILNKAAVVMKYLNVSFPDKFGWFFSRNMSETYDGTFNMYTGQQNMSQLGMLHSWNYASHTPYFSGSCGEVYGTTGELLPPTLDSTKLPVFASDLCSYVSLNKSEEMAQKYGIEGVRFEGSPADFDNGTLYPEYECFSFKGKVMPSGVRDMSKCRNGAPAYVSYPHFLDADPWYIDSVDGMNPNRSEHGFFVDLEPSTGLPLEVKAQLQINILLEPISGLSMYEKVPKVLMPMFFFRQTAELTPELGDQVKLLLNLSRIGTITFYGFAGIGAMILTIAVIITVRGNWGDDDEAASLITPTADSAKRPQENSYSEIY</sequence>
<dbReference type="GO" id="GO:0005737">
    <property type="term" value="C:cytoplasm"/>
    <property type="evidence" value="ECO:0007669"/>
    <property type="project" value="TreeGrafter"/>
</dbReference>
<dbReference type="GO" id="GO:0005044">
    <property type="term" value="F:scavenger receptor activity"/>
    <property type="evidence" value="ECO:0007669"/>
    <property type="project" value="TreeGrafter"/>
</dbReference>
<dbReference type="GeneID" id="117647813"/>
<dbReference type="InterPro" id="IPR002159">
    <property type="entry name" value="CD36_fam"/>
</dbReference>
<evidence type="ECO:0000256" key="6">
    <source>
        <dbReference type="ARBA" id="ARBA00023136"/>
    </source>
</evidence>
<protein>
    <submittedName>
        <fullName evidence="10 11">Protein croquemort-like</fullName>
    </submittedName>
</protein>
<evidence type="ECO:0000256" key="3">
    <source>
        <dbReference type="ARBA" id="ARBA00022475"/>
    </source>
</evidence>
<dbReference type="PRINTS" id="PR01609">
    <property type="entry name" value="CD36FAMILY"/>
</dbReference>
<dbReference type="OrthoDB" id="514335at2759"/>
<dbReference type="RefSeq" id="XP_034245687.1">
    <property type="nucleotide sequence ID" value="XM_034389796.1"/>
</dbReference>
<evidence type="ECO:0000313" key="12">
    <source>
        <dbReference type="RefSeq" id="XP_034245687.1"/>
    </source>
</evidence>
<keyword evidence="9" id="KW-1185">Reference proteome</keyword>
<keyword evidence="5 8" id="KW-1133">Transmembrane helix</keyword>
<organism evidence="11">
    <name type="scientific">Thrips palmi</name>
    <name type="common">Melon thrips</name>
    <dbReference type="NCBI Taxonomy" id="161013"/>
    <lineage>
        <taxon>Eukaryota</taxon>
        <taxon>Metazoa</taxon>
        <taxon>Ecdysozoa</taxon>
        <taxon>Arthropoda</taxon>
        <taxon>Hexapoda</taxon>
        <taxon>Insecta</taxon>
        <taxon>Pterygota</taxon>
        <taxon>Neoptera</taxon>
        <taxon>Paraneoptera</taxon>
        <taxon>Thysanoptera</taxon>
        <taxon>Terebrantia</taxon>
        <taxon>Thripoidea</taxon>
        <taxon>Thripidae</taxon>
        <taxon>Thrips</taxon>
    </lineage>
</organism>
<evidence type="ECO:0000256" key="2">
    <source>
        <dbReference type="ARBA" id="ARBA00010532"/>
    </source>
</evidence>
<feature type="transmembrane region" description="Helical" evidence="8">
    <location>
        <begin position="447"/>
        <end position="468"/>
    </location>
</feature>
<comment type="subcellular location">
    <subcellularLocation>
        <location evidence="1">Cell membrane</location>
    </subcellularLocation>
</comment>
<evidence type="ECO:0000256" key="7">
    <source>
        <dbReference type="ARBA" id="ARBA00023180"/>
    </source>
</evidence>
<dbReference type="PANTHER" id="PTHR11923">
    <property type="entry name" value="SCAVENGER RECEPTOR CLASS B TYPE-1 SR-B1"/>
    <property type="match status" value="1"/>
</dbReference>